<evidence type="ECO:0000259" key="10">
    <source>
        <dbReference type="PROSITE" id="PS50004"/>
    </source>
</evidence>
<dbReference type="SMART" id="SM00148">
    <property type="entry name" value="PLCXc"/>
    <property type="match status" value="1"/>
</dbReference>
<feature type="compositionally biased region" description="Low complexity" evidence="9">
    <location>
        <begin position="649"/>
        <end position="664"/>
    </location>
</feature>
<evidence type="ECO:0000313" key="13">
    <source>
        <dbReference type="Proteomes" id="UP000215902"/>
    </source>
</evidence>
<dbReference type="CDD" id="cd00275">
    <property type="entry name" value="C2_PLC_like"/>
    <property type="match status" value="1"/>
</dbReference>
<proteinExistence type="predicted"/>
<keyword evidence="3 8" id="KW-0442">Lipid degradation</keyword>
<feature type="binding site" evidence="7">
    <location>
        <position position="121"/>
    </location>
    <ligand>
        <name>Ca(2+)</name>
        <dbReference type="ChEBI" id="CHEBI:29108"/>
    </ligand>
</feature>
<keyword evidence="7" id="KW-0479">Metal-binding</keyword>
<dbReference type="Proteomes" id="UP000215902">
    <property type="component" value="Unassembled WGS sequence"/>
</dbReference>
<dbReference type="EMBL" id="NIVC01002062">
    <property type="protein sequence ID" value="PAA61193.1"/>
    <property type="molecule type" value="Genomic_DNA"/>
</dbReference>
<dbReference type="PANTHER" id="PTHR10336">
    <property type="entry name" value="PHOSPHOINOSITIDE-SPECIFIC PHOSPHOLIPASE C FAMILY PROTEIN"/>
    <property type="match status" value="1"/>
</dbReference>
<dbReference type="STRING" id="282301.A0A267EI50"/>
<dbReference type="GO" id="GO:0005737">
    <property type="term" value="C:cytoplasm"/>
    <property type="evidence" value="ECO:0007669"/>
    <property type="project" value="TreeGrafter"/>
</dbReference>
<feature type="compositionally biased region" description="Polar residues" evidence="9">
    <location>
        <begin position="926"/>
        <end position="945"/>
    </location>
</feature>
<dbReference type="InterPro" id="IPR035892">
    <property type="entry name" value="C2_domain_sf"/>
</dbReference>
<dbReference type="InterPro" id="IPR000909">
    <property type="entry name" value="PLipase_C_PInositol-sp_X_dom"/>
</dbReference>
<evidence type="ECO:0000256" key="4">
    <source>
        <dbReference type="ARBA" id="ARBA00023098"/>
    </source>
</evidence>
<dbReference type="InterPro" id="IPR001711">
    <property type="entry name" value="PLipase_C_Pinositol-sp_Y"/>
</dbReference>
<dbReference type="GO" id="GO:0046488">
    <property type="term" value="P:phosphatidylinositol metabolic process"/>
    <property type="evidence" value="ECO:0007669"/>
    <property type="project" value="TreeGrafter"/>
</dbReference>
<sequence length="945" mass="105572">SQGLQAYLISVENNVIPLDKLDLSQDMDQPLAHYFINSSHNTYLSGHQLTGKSSVELYRQVLLTGCRCVELDCWDGRGGEEEPVITHGFTMCSEVSFRETMEAIADTAFKVSDFPVILSFENHCSPKQQAKMVKLIKDYLGDRLLSQPLDGYPLKPGVQLPSPQALRGKFLIKNKKRRFKKGAKQRDMELDLLSEAADCGAACDEVHKDLPDGEELCPEEDPDEDPELRKLREAAGEVRSEEKQLTKEPVMLSEISAMVNYVEPAPFYSFEYARKKNVSYECCSVAETNATNLLKESPEEFVNFNKRQISRIYPKGTRVDSSNYMPQLFWNAGCQLVALNFQTPDLGLQLNLGIFHYQKKCGYLLKPEFMRRSDRRFDPFSESTVDGIVANSLSIKVISGYFLSEKRVGTYVEVEMYGLPADTVRKRFRTRTVPANGINPVFNQEPFVFKKVVLPHLATIRIVAYEESGKVIGQRILPVDSLRPGYRHLPLFSELMQPLSLATLFVHISVNDYVSDAFAEFAAALANPIQYLSERDKHQQQLLVLTEDFDVMHPEGLPDDGAVAHQINDDLLLSPQTAATAASAASATSNTDLSSDSQSHHPAFGSPTSVSTSSGVSPSRPIVRGATVCQRVGGSSGSRSDLIAAAGSSTATSSASSSTAAKASPSPQSDNSCLKRLTMDEVMGDKKYQKVLHKCCKELHLLIKRNQKELQSLHSKIRTQLAHQSAAGSSGSGSNSKKRLTVVSMRRHNSDEEMRENLPLTEAQVKELRTHLESHALSEFELQQRHQTLLKAELERALSSAVEASEKSLAIVYQQELVMLKKTQERQRNQETREFTKQCKEKEKEKLKELRKEFQRKQIVSAVNELQTLDSLRDKRQRELREHNERLAAEIQQHFEEEAQRLEAEKAQRLSEAASATQFGPLIGSVTPTSSSAGRSLPGTPQRQA</sequence>
<evidence type="ECO:0000256" key="8">
    <source>
        <dbReference type="RuleBase" id="RU361133"/>
    </source>
</evidence>
<dbReference type="PANTHER" id="PTHR10336:SF149">
    <property type="entry name" value="1-PHOSPHATIDYLINOSITOL 4,5-BISPHOSPHATE PHOSPHODIESTERASE CLASSES I AND II"/>
    <property type="match status" value="1"/>
</dbReference>
<dbReference type="SUPFAM" id="SSF69989">
    <property type="entry name" value="C-terminal domain of PLC-beta"/>
    <property type="match status" value="1"/>
</dbReference>
<evidence type="ECO:0000256" key="9">
    <source>
        <dbReference type="SAM" id="MobiDB-lite"/>
    </source>
</evidence>
<dbReference type="Gene3D" id="1.20.1230.10">
    <property type="entry name" value="Phospholipase C beta, distal C-terminal domain"/>
    <property type="match status" value="1"/>
</dbReference>
<dbReference type="PROSITE" id="PS50007">
    <property type="entry name" value="PIPLC_X_DOMAIN"/>
    <property type="match status" value="1"/>
</dbReference>
<feature type="region of interest" description="Disordered" evidence="9">
    <location>
        <begin position="898"/>
        <end position="945"/>
    </location>
</feature>
<keyword evidence="7" id="KW-0106">Calcium</keyword>
<keyword evidence="2 8" id="KW-0378">Hydrolase</keyword>
<comment type="cofactor">
    <cofactor evidence="7">
        <name>Ca(2+)</name>
        <dbReference type="ChEBI" id="CHEBI:29108"/>
    </cofactor>
    <text evidence="7">Binds 1 Ca(2+) ion per subunit.</text>
</comment>
<dbReference type="CDD" id="cd08591">
    <property type="entry name" value="PI-PLCc_beta"/>
    <property type="match status" value="1"/>
</dbReference>
<dbReference type="SUPFAM" id="SSF49562">
    <property type="entry name" value="C2 domain (Calcium/lipid-binding domain, CaLB)"/>
    <property type="match status" value="1"/>
</dbReference>
<reference evidence="12 13" key="1">
    <citation type="submission" date="2017-06" db="EMBL/GenBank/DDBJ databases">
        <title>A platform for efficient transgenesis in Macrostomum lignano, a flatworm model organism for stem cell research.</title>
        <authorList>
            <person name="Berezikov E."/>
        </authorList>
    </citation>
    <scope>NUCLEOTIDE SEQUENCE [LARGE SCALE GENOMIC DNA]</scope>
    <source>
        <strain evidence="12">DV1</strain>
        <tissue evidence="12">Whole organism</tissue>
    </source>
</reference>
<name>A0A267EI50_9PLAT</name>
<dbReference type="GO" id="GO:0004435">
    <property type="term" value="F:phosphatidylinositol-4,5-bisphosphate phospholipase C activity"/>
    <property type="evidence" value="ECO:0007669"/>
    <property type="project" value="UniProtKB-EC"/>
</dbReference>
<dbReference type="Gene3D" id="3.20.20.190">
    <property type="entry name" value="Phosphatidylinositol (PI) phosphodiesterase"/>
    <property type="match status" value="1"/>
</dbReference>
<evidence type="ECO:0000256" key="6">
    <source>
        <dbReference type="PIRSR" id="PIRSR000956-1"/>
    </source>
</evidence>
<dbReference type="PIRSF" id="PIRSF000956">
    <property type="entry name" value="PLC-beta"/>
    <property type="match status" value="1"/>
</dbReference>
<feature type="binding site" evidence="7">
    <location>
        <position position="72"/>
    </location>
    <ligand>
        <name>Ca(2+)</name>
        <dbReference type="ChEBI" id="CHEBI:29108"/>
    </ligand>
</feature>
<keyword evidence="5" id="KW-0807">Transducer</keyword>
<feature type="binding site" evidence="7">
    <location>
        <position position="41"/>
    </location>
    <ligand>
        <name>Ca(2+)</name>
        <dbReference type="ChEBI" id="CHEBI:29108"/>
    </ligand>
</feature>
<evidence type="ECO:0000256" key="2">
    <source>
        <dbReference type="ARBA" id="ARBA00022801"/>
    </source>
</evidence>
<feature type="domain" description="C2" evidence="10">
    <location>
        <begin position="371"/>
        <end position="499"/>
    </location>
</feature>
<comment type="catalytic activity">
    <reaction evidence="8">
        <text>a 1,2-diacyl-sn-glycero-3-phospho-(1D-myo-inositol-4,5-bisphosphate) + H2O = 1D-myo-inositol 1,4,5-trisphosphate + a 1,2-diacyl-sn-glycerol + H(+)</text>
        <dbReference type="Rhea" id="RHEA:33179"/>
        <dbReference type="ChEBI" id="CHEBI:15377"/>
        <dbReference type="ChEBI" id="CHEBI:15378"/>
        <dbReference type="ChEBI" id="CHEBI:17815"/>
        <dbReference type="ChEBI" id="CHEBI:58456"/>
        <dbReference type="ChEBI" id="CHEBI:203600"/>
        <dbReference type="EC" id="3.1.4.11"/>
    </reaction>
</comment>
<dbReference type="EC" id="3.1.4.11" evidence="1 8"/>
<dbReference type="InterPro" id="IPR042531">
    <property type="entry name" value="PLC-beta_C_sf"/>
</dbReference>
<gene>
    <name evidence="12" type="ORF">BOX15_Mlig021991g1</name>
</gene>
<dbReference type="InterPro" id="IPR016280">
    <property type="entry name" value="PLC-beta"/>
</dbReference>
<dbReference type="Pfam" id="PF00388">
    <property type="entry name" value="PI-PLC-X"/>
    <property type="match status" value="1"/>
</dbReference>
<dbReference type="AlphaFoldDB" id="A0A267EI50"/>
<dbReference type="GO" id="GO:0005509">
    <property type="term" value="F:calcium ion binding"/>
    <property type="evidence" value="ECO:0007669"/>
    <property type="project" value="InterPro"/>
</dbReference>
<feature type="region of interest" description="Disordered" evidence="9">
    <location>
        <begin position="583"/>
        <end position="621"/>
    </location>
</feature>
<feature type="domain" description="PI-PLC Y-box" evidence="11">
    <location>
        <begin position="255"/>
        <end position="371"/>
    </location>
</feature>
<evidence type="ECO:0000256" key="7">
    <source>
        <dbReference type="PIRSR" id="PIRSR000956-2"/>
    </source>
</evidence>
<evidence type="ECO:0000259" key="11">
    <source>
        <dbReference type="PROSITE" id="PS50008"/>
    </source>
</evidence>
<feature type="binding site" evidence="7">
    <location>
        <position position="70"/>
    </location>
    <ligand>
        <name>Ca(2+)</name>
        <dbReference type="ChEBI" id="CHEBI:29108"/>
    </ligand>
</feature>
<dbReference type="InterPro" id="IPR017946">
    <property type="entry name" value="PLC-like_Pdiesterase_TIM-brl"/>
</dbReference>
<evidence type="ECO:0000256" key="1">
    <source>
        <dbReference type="ARBA" id="ARBA00012368"/>
    </source>
</evidence>
<dbReference type="PROSITE" id="PS50004">
    <property type="entry name" value="C2"/>
    <property type="match status" value="1"/>
</dbReference>
<evidence type="ECO:0000256" key="5">
    <source>
        <dbReference type="ARBA" id="ARBA00023224"/>
    </source>
</evidence>
<evidence type="ECO:0000256" key="3">
    <source>
        <dbReference type="ARBA" id="ARBA00022963"/>
    </source>
</evidence>
<dbReference type="FunFam" id="2.60.40.150:FF:000008">
    <property type="entry name" value="1-phosphatidylinositol 4,5-bisphosphate phosphodiesterase"/>
    <property type="match status" value="1"/>
</dbReference>
<accession>A0A267EI50</accession>
<dbReference type="GO" id="GO:0048015">
    <property type="term" value="P:phosphatidylinositol-mediated signaling"/>
    <property type="evidence" value="ECO:0007669"/>
    <property type="project" value="TreeGrafter"/>
</dbReference>
<dbReference type="Pfam" id="PF00387">
    <property type="entry name" value="PI-PLC-Y"/>
    <property type="match status" value="1"/>
</dbReference>
<protein>
    <recommendedName>
        <fullName evidence="1 8">Phosphoinositide phospholipase C</fullName>
        <ecNumber evidence="1 8">3.1.4.11</ecNumber>
    </recommendedName>
</protein>
<dbReference type="PROSITE" id="PS50008">
    <property type="entry name" value="PIPLC_Y_DOMAIN"/>
    <property type="match status" value="1"/>
</dbReference>
<dbReference type="PRINTS" id="PR00390">
    <property type="entry name" value="PHPHLIPASEC"/>
</dbReference>
<dbReference type="GO" id="GO:0016042">
    <property type="term" value="P:lipid catabolic process"/>
    <property type="evidence" value="ECO:0007669"/>
    <property type="project" value="UniProtKB-KW"/>
</dbReference>
<keyword evidence="13" id="KW-1185">Reference proteome</keyword>
<dbReference type="InterPro" id="IPR000008">
    <property type="entry name" value="C2_dom"/>
</dbReference>
<dbReference type="GO" id="GO:0007186">
    <property type="term" value="P:G protein-coupled receptor signaling pathway"/>
    <property type="evidence" value="ECO:0007669"/>
    <property type="project" value="TreeGrafter"/>
</dbReference>
<comment type="caution">
    <text evidence="12">The sequence shown here is derived from an EMBL/GenBank/DDBJ whole genome shotgun (WGS) entry which is preliminary data.</text>
</comment>
<dbReference type="OrthoDB" id="269822at2759"/>
<dbReference type="InterPro" id="IPR001192">
    <property type="entry name" value="PI-PLC_fam"/>
</dbReference>
<evidence type="ECO:0000313" key="12">
    <source>
        <dbReference type="EMBL" id="PAA61193.1"/>
    </source>
</evidence>
<dbReference type="SMART" id="SM00239">
    <property type="entry name" value="C2"/>
    <property type="match status" value="1"/>
</dbReference>
<feature type="compositionally biased region" description="Low complexity" evidence="9">
    <location>
        <begin position="605"/>
        <end position="619"/>
    </location>
</feature>
<feature type="region of interest" description="Disordered" evidence="9">
    <location>
        <begin position="649"/>
        <end position="672"/>
    </location>
</feature>
<feature type="active site" evidence="6">
    <location>
        <position position="87"/>
    </location>
</feature>
<keyword evidence="4 8" id="KW-0443">Lipid metabolism</keyword>
<dbReference type="Gene3D" id="2.60.40.150">
    <property type="entry name" value="C2 domain"/>
    <property type="match status" value="1"/>
</dbReference>
<feature type="compositionally biased region" description="Low complexity" evidence="9">
    <location>
        <begin position="583"/>
        <end position="597"/>
    </location>
</feature>
<organism evidence="12 13">
    <name type="scientific">Macrostomum lignano</name>
    <dbReference type="NCBI Taxonomy" id="282301"/>
    <lineage>
        <taxon>Eukaryota</taxon>
        <taxon>Metazoa</taxon>
        <taxon>Spiralia</taxon>
        <taxon>Lophotrochozoa</taxon>
        <taxon>Platyhelminthes</taxon>
        <taxon>Rhabditophora</taxon>
        <taxon>Macrostomorpha</taxon>
        <taxon>Macrostomida</taxon>
        <taxon>Macrostomidae</taxon>
        <taxon>Macrostomum</taxon>
    </lineage>
</organism>
<dbReference type="SUPFAM" id="SSF51695">
    <property type="entry name" value="PLC-like phosphodiesterases"/>
    <property type="match status" value="1"/>
</dbReference>
<feature type="active site" evidence="6">
    <location>
        <position position="40"/>
    </location>
</feature>
<dbReference type="GO" id="GO:0051209">
    <property type="term" value="P:release of sequestered calcium ion into cytosol"/>
    <property type="evidence" value="ECO:0007669"/>
    <property type="project" value="TreeGrafter"/>
</dbReference>
<feature type="non-terminal residue" evidence="12">
    <location>
        <position position="1"/>
    </location>
</feature>
<dbReference type="SMART" id="SM00149">
    <property type="entry name" value="PLCYc"/>
    <property type="match status" value="1"/>
</dbReference>
<feature type="compositionally biased region" description="Basic and acidic residues" evidence="9">
    <location>
        <begin position="898"/>
        <end position="909"/>
    </location>
</feature>